<name>A0A1J0VTP1_9NOCA</name>
<reference evidence="1" key="1">
    <citation type="submission" date="2016-11" db="EMBL/GenBank/DDBJ databases">
        <authorList>
            <person name="Jaros S."/>
            <person name="Januszkiewicz K."/>
            <person name="Wedrychowicz H."/>
        </authorList>
    </citation>
    <scope>NUCLEOTIDE SEQUENCE [LARGE SCALE GENOMIC DNA]</scope>
    <source>
        <strain evidence="1">Y48</strain>
    </source>
</reference>
<dbReference type="KEGG" id="nsl:BOX37_17340"/>
<dbReference type="Gene3D" id="1.10.357.10">
    <property type="entry name" value="Tetracycline Repressor, domain 2"/>
    <property type="match status" value="1"/>
</dbReference>
<dbReference type="SUPFAM" id="SSF48498">
    <property type="entry name" value="Tetracyclin repressor-like, C-terminal domain"/>
    <property type="match status" value="1"/>
</dbReference>
<dbReference type="OrthoDB" id="3237195at2"/>
<proteinExistence type="predicted"/>
<sequence length="99" mass="11054">MSIHDSTRAHAHVTVFWHAYAAHRDVFAAIEQATLANPAFAERMRAFRAEQMQPWIEWLTDLATRGARLPAETMIQSWHGDPDVGIDNLTDFVAAGLGP</sequence>
<dbReference type="AlphaFoldDB" id="A0A1J0VTP1"/>
<evidence type="ECO:0000313" key="2">
    <source>
        <dbReference type="Proteomes" id="UP000183810"/>
    </source>
</evidence>
<evidence type="ECO:0000313" key="1">
    <source>
        <dbReference type="EMBL" id="APE35419.1"/>
    </source>
</evidence>
<keyword evidence="2" id="KW-1185">Reference proteome</keyword>
<dbReference type="Proteomes" id="UP000183810">
    <property type="component" value="Chromosome"/>
</dbReference>
<dbReference type="InterPro" id="IPR036271">
    <property type="entry name" value="Tet_transcr_reg_TetR-rel_C_sf"/>
</dbReference>
<dbReference type="RefSeq" id="WP_071928608.1">
    <property type="nucleotide sequence ID" value="NZ_CP018082.1"/>
</dbReference>
<accession>A0A1J0VTP1</accession>
<dbReference type="EMBL" id="CP018082">
    <property type="protein sequence ID" value="APE35419.1"/>
    <property type="molecule type" value="Genomic_DNA"/>
</dbReference>
<gene>
    <name evidence="1" type="ORF">BOX37_17340</name>
</gene>
<organism evidence="1 2">
    <name type="scientific">Nocardia mangyaensis</name>
    <dbReference type="NCBI Taxonomy" id="2213200"/>
    <lineage>
        <taxon>Bacteria</taxon>
        <taxon>Bacillati</taxon>
        <taxon>Actinomycetota</taxon>
        <taxon>Actinomycetes</taxon>
        <taxon>Mycobacteriales</taxon>
        <taxon>Nocardiaceae</taxon>
        <taxon>Nocardia</taxon>
    </lineage>
</organism>
<protein>
    <submittedName>
        <fullName evidence="1">Uncharacterized protein</fullName>
    </submittedName>
</protein>